<evidence type="ECO:0000259" key="3">
    <source>
        <dbReference type="PROSITE" id="PS50041"/>
    </source>
</evidence>
<dbReference type="InterPro" id="IPR001304">
    <property type="entry name" value="C-type_lectin-like"/>
</dbReference>
<dbReference type="Gene3D" id="3.10.100.10">
    <property type="entry name" value="Mannose-Binding Protein A, subunit A"/>
    <property type="match status" value="1"/>
</dbReference>
<dbReference type="GO" id="GO:0001872">
    <property type="term" value="F:(1-&gt;3)-beta-D-glucan binding"/>
    <property type="evidence" value="ECO:0007669"/>
    <property type="project" value="InterPro"/>
</dbReference>
<dbReference type="PANTHER" id="PTHR47218">
    <property type="entry name" value="C-TYPE LECTIN DOMAIN FAMILY 7 MEMBER A"/>
    <property type="match status" value="1"/>
</dbReference>
<dbReference type="SMART" id="SM00034">
    <property type="entry name" value="CLECT"/>
    <property type="match status" value="1"/>
</dbReference>
<evidence type="ECO:0000256" key="2">
    <source>
        <dbReference type="ARBA" id="ARBA00022734"/>
    </source>
</evidence>
<dbReference type="AlphaFoldDB" id="A0A8C3BBS1"/>
<dbReference type="Ensembl" id="ENSCMMT00000002522.1">
    <property type="protein sequence ID" value="ENSCMMP00000002248.1"/>
    <property type="gene ID" value="ENSCMMG00000001412.1"/>
</dbReference>
<comment type="subcellular location">
    <subcellularLocation>
        <location evidence="1">Membrane</location>
        <topology evidence="1">Single-pass membrane protein</topology>
    </subcellularLocation>
</comment>
<proteinExistence type="predicted"/>
<dbReference type="InterPro" id="IPR042808">
    <property type="entry name" value="CLEC7A"/>
</dbReference>
<reference evidence="4" key="3">
    <citation type="submission" date="2025-09" db="UniProtKB">
        <authorList>
            <consortium name="Ensembl"/>
        </authorList>
    </citation>
    <scope>IDENTIFICATION</scope>
</reference>
<feature type="domain" description="C-type lectin" evidence="3">
    <location>
        <begin position="142"/>
        <end position="248"/>
    </location>
</feature>
<dbReference type="GO" id="GO:0016020">
    <property type="term" value="C:membrane"/>
    <property type="evidence" value="ECO:0007669"/>
    <property type="project" value="UniProtKB-SubCell"/>
</dbReference>
<dbReference type="SUPFAM" id="SSF56436">
    <property type="entry name" value="C-type lectin-like"/>
    <property type="match status" value="1"/>
</dbReference>
<dbReference type="PANTHER" id="PTHR47218:SF2">
    <property type="entry name" value="C-TYPE LECTIN DOMAIN-CONTAINING PROTEIN"/>
    <property type="match status" value="1"/>
</dbReference>
<sequence length="265" mass="30204">MTESLGSLYLYAHLDPCLCEHNSIVKISSSCTILALSYQQVSHCMEKKKAYPSTPSHCEAGSCFKYSAKISHYQFYSSGLHTHIFTGFLCCFSVIERLCTALVILQKSTRLEETAITDKADQVLFCFQGYKCTPCPETWLQYGENCYYFSKEWKTWQESKARCSALESRFLKIESKKELDFVMQSAQSYGSYSFWTGLSHNGSEGPWLWEDGSAFSTDLSRPFLECVWLQGSNIGTAQCGEYKFCICEKMVDPAVIEQVNYSDRK</sequence>
<accession>A0A8C3BBS1</accession>
<dbReference type="InterPro" id="IPR016187">
    <property type="entry name" value="CTDL_fold"/>
</dbReference>
<dbReference type="CDD" id="cd03593">
    <property type="entry name" value="CLECT_NK_receptors_like"/>
    <property type="match status" value="1"/>
</dbReference>
<reference evidence="4" key="1">
    <citation type="submission" date="2018-09" db="EMBL/GenBank/DDBJ databases">
        <title>Common duck and Muscovy duck high density SNP chip.</title>
        <authorList>
            <person name="Vignal A."/>
            <person name="Thebault N."/>
            <person name="Warren W.C."/>
        </authorList>
    </citation>
    <scope>NUCLEOTIDE SEQUENCE [LARGE SCALE GENOMIC DNA]</scope>
</reference>
<evidence type="ECO:0000256" key="1">
    <source>
        <dbReference type="ARBA" id="ARBA00004167"/>
    </source>
</evidence>
<dbReference type="InterPro" id="IPR033992">
    <property type="entry name" value="NKR-like_CTLD"/>
</dbReference>
<name>A0A8C3BBS1_CAIMO</name>
<organism evidence="4 5">
    <name type="scientific">Cairina moschata</name>
    <name type="common">Muscovy duck</name>
    <dbReference type="NCBI Taxonomy" id="8855"/>
    <lineage>
        <taxon>Eukaryota</taxon>
        <taxon>Metazoa</taxon>
        <taxon>Chordata</taxon>
        <taxon>Craniata</taxon>
        <taxon>Vertebrata</taxon>
        <taxon>Euteleostomi</taxon>
        <taxon>Archelosauria</taxon>
        <taxon>Archosauria</taxon>
        <taxon>Dinosauria</taxon>
        <taxon>Saurischia</taxon>
        <taxon>Theropoda</taxon>
        <taxon>Coelurosauria</taxon>
        <taxon>Aves</taxon>
        <taxon>Neognathae</taxon>
        <taxon>Galloanserae</taxon>
        <taxon>Anseriformes</taxon>
        <taxon>Anatidae</taxon>
        <taxon>Anatinae</taxon>
        <taxon>Cairina</taxon>
    </lineage>
</organism>
<evidence type="ECO:0000313" key="4">
    <source>
        <dbReference type="Ensembl" id="ENSCMMP00000002248.1"/>
    </source>
</evidence>
<keyword evidence="2" id="KW-0430">Lectin</keyword>
<dbReference type="InterPro" id="IPR016186">
    <property type="entry name" value="C-type_lectin-like/link_sf"/>
</dbReference>
<evidence type="ECO:0000313" key="5">
    <source>
        <dbReference type="Proteomes" id="UP000694556"/>
    </source>
</evidence>
<dbReference type="Pfam" id="PF00059">
    <property type="entry name" value="Lectin_C"/>
    <property type="match status" value="1"/>
</dbReference>
<protein>
    <recommendedName>
        <fullName evidence="3">C-type lectin domain-containing protein</fullName>
    </recommendedName>
</protein>
<dbReference type="GO" id="GO:0071226">
    <property type="term" value="P:cellular response to molecule of fungal origin"/>
    <property type="evidence" value="ECO:0007669"/>
    <property type="project" value="InterPro"/>
</dbReference>
<dbReference type="PROSITE" id="PS50041">
    <property type="entry name" value="C_TYPE_LECTIN_2"/>
    <property type="match status" value="1"/>
</dbReference>
<keyword evidence="5" id="KW-1185">Reference proteome</keyword>
<dbReference type="Proteomes" id="UP000694556">
    <property type="component" value="Chromosome 1"/>
</dbReference>
<reference evidence="4" key="2">
    <citation type="submission" date="2025-08" db="UniProtKB">
        <authorList>
            <consortium name="Ensembl"/>
        </authorList>
    </citation>
    <scope>IDENTIFICATION</scope>
</reference>